<dbReference type="Proteomes" id="UP001221142">
    <property type="component" value="Unassembled WGS sequence"/>
</dbReference>
<gene>
    <name evidence="1" type="ORF">FB45DRAFT_870511</name>
</gene>
<proteinExistence type="predicted"/>
<keyword evidence="2" id="KW-1185">Reference proteome</keyword>
<comment type="caution">
    <text evidence="1">The sequence shown here is derived from an EMBL/GenBank/DDBJ whole genome shotgun (WGS) entry which is preliminary data.</text>
</comment>
<evidence type="ECO:0000313" key="1">
    <source>
        <dbReference type="EMBL" id="KAJ7622304.1"/>
    </source>
</evidence>
<sequence>MTGTGLAAGRRVTRDPWNPQWICELLVGLVTEIIHEALKYAYRMHKFPWNRWECRQFTGGVIGIDFHHSSQPSSSACSRKAYSAVSVLFPRVVAGTRGSAKNSAADPDPYPVVAHTILTGAWAFGDPGLEDEARLGRAEDVADVRVAEDVKGGGEKLDTRGVVVAGGGGRRSVPVVVASDGRRMNQARDHPRSPHVAALITIGEAAGTFGDPFG</sequence>
<dbReference type="EMBL" id="JARKIF010000015">
    <property type="protein sequence ID" value="KAJ7622304.1"/>
    <property type="molecule type" value="Genomic_DNA"/>
</dbReference>
<accession>A0AAD7FIH1</accession>
<name>A0AAD7FIH1_9AGAR</name>
<organism evidence="1 2">
    <name type="scientific">Roridomyces roridus</name>
    <dbReference type="NCBI Taxonomy" id="1738132"/>
    <lineage>
        <taxon>Eukaryota</taxon>
        <taxon>Fungi</taxon>
        <taxon>Dikarya</taxon>
        <taxon>Basidiomycota</taxon>
        <taxon>Agaricomycotina</taxon>
        <taxon>Agaricomycetes</taxon>
        <taxon>Agaricomycetidae</taxon>
        <taxon>Agaricales</taxon>
        <taxon>Marasmiineae</taxon>
        <taxon>Mycenaceae</taxon>
        <taxon>Roridomyces</taxon>
    </lineage>
</organism>
<evidence type="ECO:0000313" key="2">
    <source>
        <dbReference type="Proteomes" id="UP001221142"/>
    </source>
</evidence>
<protein>
    <submittedName>
        <fullName evidence="1">Uncharacterized protein</fullName>
    </submittedName>
</protein>
<reference evidence="1" key="1">
    <citation type="submission" date="2023-03" db="EMBL/GenBank/DDBJ databases">
        <title>Massive genome expansion in bonnet fungi (Mycena s.s.) driven by repeated elements and novel gene families across ecological guilds.</title>
        <authorList>
            <consortium name="Lawrence Berkeley National Laboratory"/>
            <person name="Harder C.B."/>
            <person name="Miyauchi S."/>
            <person name="Viragh M."/>
            <person name="Kuo A."/>
            <person name="Thoen E."/>
            <person name="Andreopoulos B."/>
            <person name="Lu D."/>
            <person name="Skrede I."/>
            <person name="Drula E."/>
            <person name="Henrissat B."/>
            <person name="Morin E."/>
            <person name="Kohler A."/>
            <person name="Barry K."/>
            <person name="LaButti K."/>
            <person name="Morin E."/>
            <person name="Salamov A."/>
            <person name="Lipzen A."/>
            <person name="Mereny Z."/>
            <person name="Hegedus B."/>
            <person name="Baldrian P."/>
            <person name="Stursova M."/>
            <person name="Weitz H."/>
            <person name="Taylor A."/>
            <person name="Grigoriev I.V."/>
            <person name="Nagy L.G."/>
            <person name="Martin F."/>
            <person name="Kauserud H."/>
        </authorList>
    </citation>
    <scope>NUCLEOTIDE SEQUENCE</scope>
    <source>
        <strain evidence="1">9284</strain>
    </source>
</reference>
<dbReference type="AlphaFoldDB" id="A0AAD7FIH1"/>